<dbReference type="KEGG" id="halt:IM660_12055"/>
<dbReference type="InterPro" id="IPR010499">
    <property type="entry name" value="AraC_E-bd"/>
</dbReference>
<evidence type="ECO:0000256" key="3">
    <source>
        <dbReference type="ARBA" id="ARBA00023163"/>
    </source>
</evidence>
<dbReference type="InterPro" id="IPR009057">
    <property type="entry name" value="Homeodomain-like_sf"/>
</dbReference>
<dbReference type="InterPro" id="IPR018062">
    <property type="entry name" value="HTH_AraC-typ_CS"/>
</dbReference>
<evidence type="ECO:0000259" key="4">
    <source>
        <dbReference type="PROSITE" id="PS01124"/>
    </source>
</evidence>
<dbReference type="Pfam" id="PF06445">
    <property type="entry name" value="GyrI-like"/>
    <property type="match status" value="1"/>
</dbReference>
<dbReference type="PROSITE" id="PS00041">
    <property type="entry name" value="HTH_ARAC_FAMILY_1"/>
    <property type="match status" value="1"/>
</dbReference>
<proteinExistence type="predicted"/>
<keyword evidence="2" id="KW-0238">DNA-binding</keyword>
<accession>A0A7M1SR00</accession>
<dbReference type="Gene3D" id="3.20.80.10">
    <property type="entry name" value="Regulatory factor, effector binding domain"/>
    <property type="match status" value="1"/>
</dbReference>
<name>A0A7M1SR00_9MICO</name>
<sequence length="293" mass="32901">MQNPWIEYEERFDVVLTHIYDHLDEPLDMVRLAEVAGFSPRHWHRVFVSAFGESLPALVKRLRIQRAVSLLVSGTAPIREIAIECGYPDVPSFTRAFRATTGTTPAEYRHTGGHADLRAARAHHDPGAFDVEIRDLPEIDCLAVRHYGSYLRIDRAFHDLRIWLAAHGYDWADVQMYGVYLSDPTQAAEADLESMACVPRPAGLTAELRPLSPDAAPIEPVTIRPGPYAVLEHVGAYADMPDTYAWLFGCWVPHTGHRLADHPVVERYLSRPQDHAPTATSTELLLPLEWGRG</sequence>
<dbReference type="InterPro" id="IPR018060">
    <property type="entry name" value="HTH_AraC"/>
</dbReference>
<reference evidence="5 6" key="1">
    <citation type="submission" date="2020-10" db="EMBL/GenBank/DDBJ databases">
        <title>Haloactinobacterium sp. RN3S43, a bacterium isolated from saline soil.</title>
        <authorList>
            <person name="Sun J.-Q."/>
        </authorList>
    </citation>
    <scope>NUCLEOTIDE SEQUENCE [LARGE SCALE GENOMIC DNA]</scope>
    <source>
        <strain evidence="5 6">RN3S43</strain>
    </source>
</reference>
<evidence type="ECO:0000313" key="6">
    <source>
        <dbReference type="Proteomes" id="UP000593758"/>
    </source>
</evidence>
<keyword evidence="6" id="KW-1185">Reference proteome</keyword>
<dbReference type="PROSITE" id="PS01124">
    <property type="entry name" value="HTH_ARAC_FAMILY_2"/>
    <property type="match status" value="1"/>
</dbReference>
<evidence type="ECO:0000256" key="2">
    <source>
        <dbReference type="ARBA" id="ARBA00023125"/>
    </source>
</evidence>
<dbReference type="RefSeq" id="WP_193495801.1">
    <property type="nucleotide sequence ID" value="NZ_CP063169.1"/>
</dbReference>
<feature type="domain" description="HTH araC/xylS-type" evidence="4">
    <location>
        <begin position="13"/>
        <end position="111"/>
    </location>
</feature>
<dbReference type="SUPFAM" id="SSF55136">
    <property type="entry name" value="Probable bacterial effector-binding domain"/>
    <property type="match status" value="1"/>
</dbReference>
<gene>
    <name evidence="5" type="ORF">IM660_12055</name>
</gene>
<dbReference type="PANTHER" id="PTHR40055:SF1">
    <property type="entry name" value="TRANSCRIPTIONAL REGULATOR YGIV-RELATED"/>
    <property type="match status" value="1"/>
</dbReference>
<dbReference type="InterPro" id="IPR029442">
    <property type="entry name" value="GyrI-like"/>
</dbReference>
<dbReference type="PANTHER" id="PTHR40055">
    <property type="entry name" value="TRANSCRIPTIONAL REGULATOR YGIV-RELATED"/>
    <property type="match status" value="1"/>
</dbReference>
<dbReference type="SMART" id="SM00871">
    <property type="entry name" value="AraC_E_bind"/>
    <property type="match status" value="1"/>
</dbReference>
<dbReference type="InterPro" id="IPR050908">
    <property type="entry name" value="SmbC-like"/>
</dbReference>
<evidence type="ECO:0000256" key="1">
    <source>
        <dbReference type="ARBA" id="ARBA00023015"/>
    </source>
</evidence>
<dbReference type="Proteomes" id="UP000593758">
    <property type="component" value="Chromosome"/>
</dbReference>
<dbReference type="PRINTS" id="PR00032">
    <property type="entry name" value="HTHARAC"/>
</dbReference>
<evidence type="ECO:0000313" key="5">
    <source>
        <dbReference type="EMBL" id="QOR69424.1"/>
    </source>
</evidence>
<dbReference type="SMART" id="SM00342">
    <property type="entry name" value="HTH_ARAC"/>
    <property type="match status" value="1"/>
</dbReference>
<dbReference type="EMBL" id="CP063169">
    <property type="protein sequence ID" value="QOR69424.1"/>
    <property type="molecule type" value="Genomic_DNA"/>
</dbReference>
<dbReference type="Gene3D" id="1.10.10.60">
    <property type="entry name" value="Homeodomain-like"/>
    <property type="match status" value="1"/>
</dbReference>
<protein>
    <submittedName>
        <fullName evidence="5">GyrI-like domain-containing protein</fullName>
    </submittedName>
</protein>
<dbReference type="GO" id="GO:0003700">
    <property type="term" value="F:DNA-binding transcription factor activity"/>
    <property type="evidence" value="ECO:0007669"/>
    <property type="project" value="InterPro"/>
</dbReference>
<keyword evidence="3" id="KW-0804">Transcription</keyword>
<dbReference type="AlphaFoldDB" id="A0A7M1SR00"/>
<dbReference type="InterPro" id="IPR020449">
    <property type="entry name" value="Tscrpt_reg_AraC-type_HTH"/>
</dbReference>
<dbReference type="SUPFAM" id="SSF46689">
    <property type="entry name" value="Homeodomain-like"/>
    <property type="match status" value="2"/>
</dbReference>
<dbReference type="GO" id="GO:0043565">
    <property type="term" value="F:sequence-specific DNA binding"/>
    <property type="evidence" value="ECO:0007669"/>
    <property type="project" value="InterPro"/>
</dbReference>
<dbReference type="InterPro" id="IPR011256">
    <property type="entry name" value="Reg_factor_effector_dom_sf"/>
</dbReference>
<dbReference type="Pfam" id="PF12833">
    <property type="entry name" value="HTH_18"/>
    <property type="match status" value="1"/>
</dbReference>
<keyword evidence="1" id="KW-0805">Transcription regulation</keyword>
<organism evidence="5 6">
    <name type="scientific">Ruania alkalisoli</name>
    <dbReference type="NCBI Taxonomy" id="2779775"/>
    <lineage>
        <taxon>Bacteria</taxon>
        <taxon>Bacillati</taxon>
        <taxon>Actinomycetota</taxon>
        <taxon>Actinomycetes</taxon>
        <taxon>Micrococcales</taxon>
        <taxon>Ruaniaceae</taxon>
        <taxon>Ruania</taxon>
    </lineage>
</organism>